<accession>A0A2J7TET7</accession>
<gene>
    <name evidence="2" type="ORF">CR492_14110</name>
</gene>
<evidence type="ECO:0000256" key="1">
    <source>
        <dbReference type="SAM" id="SignalP"/>
    </source>
</evidence>
<dbReference type="Proteomes" id="UP000236286">
    <property type="component" value="Unassembled WGS sequence"/>
</dbReference>
<organism evidence="2 3">
    <name type="scientific">Methylocella silvestris</name>
    <dbReference type="NCBI Taxonomy" id="199596"/>
    <lineage>
        <taxon>Bacteria</taxon>
        <taxon>Pseudomonadati</taxon>
        <taxon>Pseudomonadota</taxon>
        <taxon>Alphaproteobacteria</taxon>
        <taxon>Hyphomicrobiales</taxon>
        <taxon>Beijerinckiaceae</taxon>
        <taxon>Methylocella</taxon>
    </lineage>
</organism>
<dbReference type="AlphaFoldDB" id="A0A2J7TET7"/>
<protein>
    <recommendedName>
        <fullName evidence="4">MxaH protein</fullName>
    </recommendedName>
</protein>
<keyword evidence="1" id="KW-0732">Signal</keyword>
<dbReference type="OrthoDB" id="5609383at2"/>
<evidence type="ECO:0000313" key="3">
    <source>
        <dbReference type="Proteomes" id="UP000236286"/>
    </source>
</evidence>
<dbReference type="RefSeq" id="WP_102844386.1">
    <property type="nucleotide sequence ID" value="NZ_PDZR01000017.1"/>
</dbReference>
<feature type="chain" id="PRO_5014420536" description="MxaH protein" evidence="1">
    <location>
        <begin position="30"/>
        <end position="175"/>
    </location>
</feature>
<name>A0A2J7TET7_METSI</name>
<evidence type="ECO:0000313" key="2">
    <source>
        <dbReference type="EMBL" id="PNG25282.1"/>
    </source>
</evidence>
<dbReference type="EMBL" id="PDZR01000017">
    <property type="protein sequence ID" value="PNG25282.1"/>
    <property type="molecule type" value="Genomic_DNA"/>
</dbReference>
<comment type="caution">
    <text evidence="2">The sequence shown here is derived from an EMBL/GenBank/DDBJ whole genome shotgun (WGS) entry which is preliminary data.</text>
</comment>
<evidence type="ECO:0008006" key="4">
    <source>
        <dbReference type="Google" id="ProtNLM"/>
    </source>
</evidence>
<dbReference type="PROSITE" id="PS51257">
    <property type="entry name" value="PROKAR_LIPOPROTEIN"/>
    <property type="match status" value="1"/>
</dbReference>
<feature type="signal peptide" evidence="1">
    <location>
        <begin position="1"/>
        <end position="29"/>
    </location>
</feature>
<sequence length="175" mass="19709">MNDRKFLRTAHGLALPGAIALSLMSLLLACSEDAPSPERHTIAQDEAPSVPTWVYPGDHVELGWWLASRRNFQPAAKDSAMAAVYDLFLRQASKLFVEDQRMIANRTVQTSTTLSEHGIEENYDAILDKFTELAEFSGRKLLYGELCQHYVNLRMEGKDSNEALADLRSRYQHAP</sequence>
<reference evidence="2 3" key="1">
    <citation type="submission" date="2017-10" db="EMBL/GenBank/DDBJ databases">
        <title>Genome announcement of Methylocella silvestris TVC from permafrost.</title>
        <authorList>
            <person name="Wang J."/>
            <person name="Geng K."/>
            <person name="Ul-Haque F."/>
            <person name="Crombie A.T."/>
            <person name="Street L.E."/>
            <person name="Wookey P.A."/>
            <person name="Murrell J.C."/>
            <person name="Pratscher J."/>
        </authorList>
    </citation>
    <scope>NUCLEOTIDE SEQUENCE [LARGE SCALE GENOMIC DNA]</scope>
    <source>
        <strain evidence="2 3">TVC</strain>
    </source>
</reference>
<proteinExistence type="predicted"/>